<sequence>MTQHSHKETNETIAETKNYKVTSCSNIGRSTVNARKARSVRDEESSTEPEARLSLRHLRYRYRTEEERESSVECETRRSQDRDRHKAERARESLLQTIDMQE</sequence>
<feature type="region of interest" description="Disordered" evidence="1">
    <location>
        <begin position="31"/>
        <end position="51"/>
    </location>
</feature>
<protein>
    <submittedName>
        <fullName evidence="2">Uncharacterized protein</fullName>
    </submittedName>
</protein>
<comment type="caution">
    <text evidence="2">The sequence shown here is derived from an EMBL/GenBank/DDBJ whole genome shotgun (WGS) entry which is preliminary data.</text>
</comment>
<evidence type="ECO:0000256" key="1">
    <source>
        <dbReference type="SAM" id="MobiDB-lite"/>
    </source>
</evidence>
<gene>
    <name evidence="2" type="ORF">HHI36_016464</name>
</gene>
<proteinExistence type="predicted"/>
<feature type="compositionally biased region" description="Basic and acidic residues" evidence="1">
    <location>
        <begin position="63"/>
        <end position="92"/>
    </location>
</feature>
<evidence type="ECO:0000313" key="2">
    <source>
        <dbReference type="EMBL" id="KAL3278946.1"/>
    </source>
</evidence>
<feature type="compositionally biased region" description="Basic and acidic residues" evidence="1">
    <location>
        <begin position="39"/>
        <end position="51"/>
    </location>
</feature>
<organism evidence="2 3">
    <name type="scientific">Cryptolaemus montrouzieri</name>
    <dbReference type="NCBI Taxonomy" id="559131"/>
    <lineage>
        <taxon>Eukaryota</taxon>
        <taxon>Metazoa</taxon>
        <taxon>Ecdysozoa</taxon>
        <taxon>Arthropoda</taxon>
        <taxon>Hexapoda</taxon>
        <taxon>Insecta</taxon>
        <taxon>Pterygota</taxon>
        <taxon>Neoptera</taxon>
        <taxon>Endopterygota</taxon>
        <taxon>Coleoptera</taxon>
        <taxon>Polyphaga</taxon>
        <taxon>Cucujiformia</taxon>
        <taxon>Coccinelloidea</taxon>
        <taxon>Coccinellidae</taxon>
        <taxon>Scymninae</taxon>
        <taxon>Scymnini</taxon>
        <taxon>Cryptolaemus</taxon>
    </lineage>
</organism>
<accession>A0ABD2NJS4</accession>
<feature type="region of interest" description="Disordered" evidence="1">
    <location>
        <begin position="63"/>
        <end position="102"/>
    </location>
</feature>
<name>A0ABD2NJS4_9CUCU</name>
<dbReference type="AlphaFoldDB" id="A0ABD2NJS4"/>
<evidence type="ECO:0000313" key="3">
    <source>
        <dbReference type="Proteomes" id="UP001516400"/>
    </source>
</evidence>
<dbReference type="EMBL" id="JABFTP020000124">
    <property type="protein sequence ID" value="KAL3278946.1"/>
    <property type="molecule type" value="Genomic_DNA"/>
</dbReference>
<keyword evidence="3" id="KW-1185">Reference proteome</keyword>
<dbReference type="Proteomes" id="UP001516400">
    <property type="component" value="Unassembled WGS sequence"/>
</dbReference>
<reference evidence="2 3" key="1">
    <citation type="journal article" date="2021" name="BMC Biol.">
        <title>Horizontally acquired antibacterial genes associated with adaptive radiation of ladybird beetles.</title>
        <authorList>
            <person name="Li H.S."/>
            <person name="Tang X.F."/>
            <person name="Huang Y.H."/>
            <person name="Xu Z.Y."/>
            <person name="Chen M.L."/>
            <person name="Du X.Y."/>
            <person name="Qiu B.Y."/>
            <person name="Chen P.T."/>
            <person name="Zhang W."/>
            <person name="Slipinski A."/>
            <person name="Escalona H.E."/>
            <person name="Waterhouse R.M."/>
            <person name="Zwick A."/>
            <person name="Pang H."/>
        </authorList>
    </citation>
    <scope>NUCLEOTIDE SEQUENCE [LARGE SCALE GENOMIC DNA]</scope>
    <source>
        <strain evidence="2">SYSU2018</strain>
    </source>
</reference>